<dbReference type="InterPro" id="IPR001087">
    <property type="entry name" value="GDSL"/>
</dbReference>
<dbReference type="Gene3D" id="3.40.50.1110">
    <property type="entry name" value="SGNH hydrolase"/>
    <property type="match status" value="1"/>
</dbReference>
<evidence type="ECO:0000313" key="2">
    <source>
        <dbReference type="Proteomes" id="UP000027073"/>
    </source>
</evidence>
<dbReference type="InParanoid" id="A0A067NQI9"/>
<sequence length="236" mass="26577">GPYWHARGSLQNLVVFGDSYSKSNEGTTWVDVAQRRLRSDTLKVSNFAFPGATAETDFPKQLSRFLEKTDGKVDQPRRASLDPGEATYGLLLLLWTMGTEDLESIVESIFDVLHRLYLKCNARNFILFDVPPTDRSPQAVDCELSAVLEDNIKIWNDALRDQAIEFGSSNEDATVFLFSSHRVLTDVLDDPLEYDFGEDDPVIEGGRIWEDGLHLTSDIHDILCKHLLTSILADQL</sequence>
<dbReference type="AlphaFoldDB" id="A0A067NQI9"/>
<dbReference type="InterPro" id="IPR036514">
    <property type="entry name" value="SGNH_hydro_sf"/>
</dbReference>
<dbReference type="GO" id="GO:0016788">
    <property type="term" value="F:hydrolase activity, acting on ester bonds"/>
    <property type="evidence" value="ECO:0007669"/>
    <property type="project" value="InterPro"/>
</dbReference>
<dbReference type="OrthoDB" id="1600564at2759"/>
<feature type="non-terminal residue" evidence="1">
    <location>
        <position position="1"/>
    </location>
</feature>
<reference evidence="2" key="1">
    <citation type="journal article" date="2014" name="Proc. Natl. Acad. Sci. U.S.A.">
        <title>Extensive sampling of basidiomycete genomes demonstrates inadequacy of the white-rot/brown-rot paradigm for wood decay fungi.</title>
        <authorList>
            <person name="Riley R."/>
            <person name="Salamov A.A."/>
            <person name="Brown D.W."/>
            <person name="Nagy L.G."/>
            <person name="Floudas D."/>
            <person name="Held B.W."/>
            <person name="Levasseur A."/>
            <person name="Lombard V."/>
            <person name="Morin E."/>
            <person name="Otillar R."/>
            <person name="Lindquist E.A."/>
            <person name="Sun H."/>
            <person name="LaButti K.M."/>
            <person name="Schmutz J."/>
            <person name="Jabbour D."/>
            <person name="Luo H."/>
            <person name="Baker S.E."/>
            <person name="Pisabarro A.G."/>
            <person name="Walton J.D."/>
            <person name="Blanchette R.A."/>
            <person name="Henrissat B."/>
            <person name="Martin F."/>
            <person name="Cullen D."/>
            <person name="Hibbett D.S."/>
            <person name="Grigoriev I.V."/>
        </authorList>
    </citation>
    <scope>NUCLEOTIDE SEQUENCE [LARGE SCALE GENOMIC DNA]</scope>
    <source>
        <strain evidence="2">PC15</strain>
    </source>
</reference>
<protein>
    <submittedName>
        <fullName evidence="1">Carbohydrate esterase family 16 protein</fullName>
    </submittedName>
</protein>
<dbReference type="VEuPathDB" id="FungiDB:PLEOSDRAFT_1043518"/>
<dbReference type="SUPFAM" id="SSF52266">
    <property type="entry name" value="SGNH hydrolase"/>
    <property type="match status" value="1"/>
</dbReference>
<evidence type="ECO:0000313" key="1">
    <source>
        <dbReference type="EMBL" id="KDQ26342.1"/>
    </source>
</evidence>
<gene>
    <name evidence="1" type="ORF">PLEOSDRAFT_1043518</name>
</gene>
<name>A0A067NQI9_PLEO1</name>
<accession>A0A067NQI9</accession>
<dbReference type="Proteomes" id="UP000027073">
    <property type="component" value="Unassembled WGS sequence"/>
</dbReference>
<dbReference type="Pfam" id="PF00657">
    <property type="entry name" value="Lipase_GDSL"/>
    <property type="match status" value="1"/>
</dbReference>
<dbReference type="HOGENOM" id="CLU_015101_4_1_1"/>
<organism evidence="1 2">
    <name type="scientific">Pleurotus ostreatus (strain PC15)</name>
    <name type="common">Oyster mushroom</name>
    <dbReference type="NCBI Taxonomy" id="1137138"/>
    <lineage>
        <taxon>Eukaryota</taxon>
        <taxon>Fungi</taxon>
        <taxon>Dikarya</taxon>
        <taxon>Basidiomycota</taxon>
        <taxon>Agaricomycotina</taxon>
        <taxon>Agaricomycetes</taxon>
        <taxon>Agaricomycetidae</taxon>
        <taxon>Agaricales</taxon>
        <taxon>Pleurotineae</taxon>
        <taxon>Pleurotaceae</taxon>
        <taxon>Pleurotus</taxon>
    </lineage>
</organism>
<dbReference type="EMBL" id="KL198009">
    <property type="protein sequence ID" value="KDQ26342.1"/>
    <property type="molecule type" value="Genomic_DNA"/>
</dbReference>
<proteinExistence type="predicted"/>